<feature type="transmembrane region" description="Helical" evidence="1">
    <location>
        <begin position="48"/>
        <end position="74"/>
    </location>
</feature>
<feature type="transmembrane region" description="Helical" evidence="1">
    <location>
        <begin position="7"/>
        <end position="28"/>
    </location>
</feature>
<dbReference type="EMBL" id="JANQDX010000002">
    <property type="protein sequence ID" value="KAL0927806.1"/>
    <property type="molecule type" value="Genomic_DNA"/>
</dbReference>
<feature type="transmembrane region" description="Helical" evidence="1">
    <location>
        <begin position="113"/>
        <end position="134"/>
    </location>
</feature>
<feature type="transmembrane region" description="Helical" evidence="1">
    <location>
        <begin position="176"/>
        <end position="197"/>
    </location>
</feature>
<protein>
    <recommendedName>
        <fullName evidence="4">Transmembrane protein</fullName>
    </recommendedName>
</protein>
<keyword evidence="3" id="KW-1185">Reference proteome</keyword>
<dbReference type="AlphaFoldDB" id="A0ABD0W0R4"/>
<accession>A0ABD0W0R4</accession>
<comment type="caution">
    <text evidence="2">The sequence shown here is derived from an EMBL/GenBank/DDBJ whole genome shotgun (WGS) entry which is preliminary data.</text>
</comment>
<organism evidence="2 3">
    <name type="scientific">Dendrobium thyrsiflorum</name>
    <name type="common">Pinecone-like raceme dendrobium</name>
    <name type="synonym">Orchid</name>
    <dbReference type="NCBI Taxonomy" id="117978"/>
    <lineage>
        <taxon>Eukaryota</taxon>
        <taxon>Viridiplantae</taxon>
        <taxon>Streptophyta</taxon>
        <taxon>Embryophyta</taxon>
        <taxon>Tracheophyta</taxon>
        <taxon>Spermatophyta</taxon>
        <taxon>Magnoliopsida</taxon>
        <taxon>Liliopsida</taxon>
        <taxon>Asparagales</taxon>
        <taxon>Orchidaceae</taxon>
        <taxon>Epidendroideae</taxon>
        <taxon>Malaxideae</taxon>
        <taxon>Dendrobiinae</taxon>
        <taxon>Dendrobium</taxon>
    </lineage>
</organism>
<name>A0ABD0W0R4_DENTH</name>
<keyword evidence="1" id="KW-0812">Transmembrane</keyword>
<evidence type="ECO:0000313" key="3">
    <source>
        <dbReference type="Proteomes" id="UP001552299"/>
    </source>
</evidence>
<feature type="transmembrane region" description="Helical" evidence="1">
    <location>
        <begin position="83"/>
        <end position="107"/>
    </location>
</feature>
<evidence type="ECO:0008006" key="4">
    <source>
        <dbReference type="Google" id="ProtNLM"/>
    </source>
</evidence>
<proteinExistence type="predicted"/>
<evidence type="ECO:0000313" key="2">
    <source>
        <dbReference type="EMBL" id="KAL0927806.1"/>
    </source>
</evidence>
<gene>
    <name evidence="2" type="ORF">M5K25_002017</name>
</gene>
<evidence type="ECO:0000256" key="1">
    <source>
        <dbReference type="SAM" id="Phobius"/>
    </source>
</evidence>
<sequence>MGISFEVFMATFVEWSLAFCVCVASRFLDLVPSRFPVLWPLGFPAGWLFLGCRLGLCAVFWGLFSGSSVLPFLLKPWLFLDDLWLAGAIGGCCPVSSFGLLCLAVGLLPSPFLLANVEVYGCWFTSSFPIYIGYFVEMRLVDFGEFISINLRVYLACELVFFFVSSYKTCGFSSSWLLTSFFYTQVTIPSVSFFSQISKQRLVVWKLLVEDKAWLISAVVDRLVCNL</sequence>
<dbReference type="Proteomes" id="UP001552299">
    <property type="component" value="Unassembled WGS sequence"/>
</dbReference>
<keyword evidence="1" id="KW-1133">Transmembrane helix</keyword>
<reference evidence="2 3" key="1">
    <citation type="journal article" date="2024" name="Plant Biotechnol. J.">
        <title>Dendrobium thyrsiflorum genome and its molecular insights into genes involved in important horticultural traits.</title>
        <authorList>
            <person name="Chen B."/>
            <person name="Wang J.Y."/>
            <person name="Zheng P.J."/>
            <person name="Li K.L."/>
            <person name="Liang Y.M."/>
            <person name="Chen X.F."/>
            <person name="Zhang C."/>
            <person name="Zhao X."/>
            <person name="He X."/>
            <person name="Zhang G.Q."/>
            <person name="Liu Z.J."/>
            <person name="Xu Q."/>
        </authorList>
    </citation>
    <scope>NUCLEOTIDE SEQUENCE [LARGE SCALE GENOMIC DNA]</scope>
    <source>
        <strain evidence="2">GZMU011</strain>
    </source>
</reference>
<keyword evidence="1" id="KW-0472">Membrane</keyword>